<accession>A0ABW2U4N8</accession>
<proteinExistence type="predicted"/>
<dbReference type="Proteomes" id="UP001596513">
    <property type="component" value="Unassembled WGS sequence"/>
</dbReference>
<organism evidence="2 3">
    <name type="scientific">Hymenobacter humi</name>
    <dbReference type="NCBI Taxonomy" id="1411620"/>
    <lineage>
        <taxon>Bacteria</taxon>
        <taxon>Pseudomonadati</taxon>
        <taxon>Bacteroidota</taxon>
        <taxon>Cytophagia</taxon>
        <taxon>Cytophagales</taxon>
        <taxon>Hymenobacteraceae</taxon>
        <taxon>Hymenobacter</taxon>
    </lineage>
</organism>
<dbReference type="EMBL" id="JBHTEK010000001">
    <property type="protein sequence ID" value="MFC7667379.1"/>
    <property type="molecule type" value="Genomic_DNA"/>
</dbReference>
<dbReference type="RefSeq" id="WP_380206159.1">
    <property type="nucleotide sequence ID" value="NZ_JBHTEK010000001.1"/>
</dbReference>
<evidence type="ECO:0000256" key="1">
    <source>
        <dbReference type="SAM" id="Phobius"/>
    </source>
</evidence>
<keyword evidence="1" id="KW-1133">Transmembrane helix</keyword>
<sequence length="43" mass="4798">MHGYFFRLGFLDGFAGLCIAGISAWGVFLKFAKLKTRTERAEA</sequence>
<keyword evidence="3" id="KW-1185">Reference proteome</keyword>
<keyword evidence="1" id="KW-0472">Membrane</keyword>
<evidence type="ECO:0000313" key="2">
    <source>
        <dbReference type="EMBL" id="MFC7667379.1"/>
    </source>
</evidence>
<protein>
    <submittedName>
        <fullName evidence="2">Uncharacterized protein</fullName>
    </submittedName>
</protein>
<keyword evidence="1" id="KW-0812">Transmembrane</keyword>
<gene>
    <name evidence="2" type="ORF">ACFQT0_08125</name>
</gene>
<reference evidence="3" key="1">
    <citation type="journal article" date="2019" name="Int. J. Syst. Evol. Microbiol.">
        <title>The Global Catalogue of Microorganisms (GCM) 10K type strain sequencing project: providing services to taxonomists for standard genome sequencing and annotation.</title>
        <authorList>
            <consortium name="The Broad Institute Genomics Platform"/>
            <consortium name="The Broad Institute Genome Sequencing Center for Infectious Disease"/>
            <person name="Wu L."/>
            <person name="Ma J."/>
        </authorList>
    </citation>
    <scope>NUCLEOTIDE SEQUENCE [LARGE SCALE GENOMIC DNA]</scope>
    <source>
        <strain evidence="3">JCM 19635</strain>
    </source>
</reference>
<feature type="transmembrane region" description="Helical" evidence="1">
    <location>
        <begin position="6"/>
        <end position="28"/>
    </location>
</feature>
<evidence type="ECO:0000313" key="3">
    <source>
        <dbReference type="Proteomes" id="UP001596513"/>
    </source>
</evidence>
<name>A0ABW2U4N8_9BACT</name>
<comment type="caution">
    <text evidence="2">The sequence shown here is derived from an EMBL/GenBank/DDBJ whole genome shotgun (WGS) entry which is preliminary data.</text>
</comment>